<dbReference type="AlphaFoldDB" id="A0A378JWM2"/>
<dbReference type="RefSeq" id="WP_028384994.1">
    <property type="nucleotide sequence ID" value="NZ_CAAAJG010000011.1"/>
</dbReference>
<evidence type="ECO:0000259" key="2">
    <source>
        <dbReference type="Pfam" id="PF21663"/>
    </source>
</evidence>
<reference evidence="3 5" key="1">
    <citation type="submission" date="2015-11" db="EMBL/GenBank/DDBJ databases">
        <title>Genomic analysis of 38 Legionella species identifies large and diverse effector repertoires.</title>
        <authorList>
            <person name="Burstein D."/>
            <person name="Amaro F."/>
            <person name="Zusman T."/>
            <person name="Lifshitz Z."/>
            <person name="Cohen O."/>
            <person name="Gilbert J.A."/>
            <person name="Pupko T."/>
            <person name="Shuman H.A."/>
            <person name="Segal G."/>
        </authorList>
    </citation>
    <scope>NUCLEOTIDE SEQUENCE [LARGE SCALE GENOMIC DNA]</scope>
    <source>
        <strain evidence="3 5">ATCC 43877</strain>
    </source>
</reference>
<feature type="region of interest" description="Disordered" evidence="1">
    <location>
        <begin position="353"/>
        <end position="374"/>
    </location>
</feature>
<reference evidence="4 6" key="2">
    <citation type="submission" date="2018-06" db="EMBL/GenBank/DDBJ databases">
        <authorList>
            <consortium name="Pathogen Informatics"/>
            <person name="Doyle S."/>
        </authorList>
    </citation>
    <scope>NUCLEOTIDE SEQUENCE [LARGE SCALE GENOMIC DNA]</scope>
    <source>
        <strain evidence="4 6">NCTC12239</strain>
    </source>
</reference>
<proteinExistence type="predicted"/>
<keyword evidence="5" id="KW-1185">Reference proteome</keyword>
<feature type="domain" description="WipA-like phosphatase" evidence="2">
    <location>
        <begin position="90"/>
        <end position="319"/>
    </location>
</feature>
<feature type="compositionally biased region" description="Basic and acidic residues" evidence="1">
    <location>
        <begin position="353"/>
        <end position="363"/>
    </location>
</feature>
<dbReference type="EMBL" id="LNYN01000013">
    <property type="protein sequence ID" value="KTD37407.1"/>
    <property type="molecule type" value="Genomic_DNA"/>
</dbReference>
<dbReference type="NCBIfam" id="NF043030">
    <property type="entry name" value="T4SS_Wip"/>
    <property type="match status" value="1"/>
</dbReference>
<dbReference type="Pfam" id="PF21663">
    <property type="entry name" value="WipA_Phos"/>
    <property type="match status" value="1"/>
</dbReference>
<organism evidence="4 6">
    <name type="scientific">Legionella moravica</name>
    <dbReference type="NCBI Taxonomy" id="39962"/>
    <lineage>
        <taxon>Bacteria</taxon>
        <taxon>Pseudomonadati</taxon>
        <taxon>Pseudomonadota</taxon>
        <taxon>Gammaproteobacteria</taxon>
        <taxon>Legionellales</taxon>
        <taxon>Legionellaceae</taxon>
        <taxon>Legionella</taxon>
    </lineage>
</organism>
<evidence type="ECO:0000313" key="3">
    <source>
        <dbReference type="EMBL" id="KTD37407.1"/>
    </source>
</evidence>
<dbReference type="EMBL" id="UGOG01000001">
    <property type="protein sequence ID" value="STX63115.1"/>
    <property type="molecule type" value="Genomic_DNA"/>
</dbReference>
<evidence type="ECO:0000313" key="6">
    <source>
        <dbReference type="Proteomes" id="UP000254040"/>
    </source>
</evidence>
<sequence>MTHSKIEKPGIDIYKCPQADITTATEITIGDLHANAMLMMYFLVTNGVLKISDAQYTQLKDIYLKDNLTKEDIKAFNAIVDNLEIGEKPLIRFVGDEICDRGQNDYFIFKILEKLNKSGVQTEILLSNHGIEFMIPYEQNQELYAPNIGFMGQSRSMDNMRALIERGVITKDEVDQLVQASYLPNLKLISYTLDGDNLTVYSHAGIGLETIRSMTELFKDDGVVYKDDTAENLARTIEAINAVFDKHVKAGTVHTLTKNMSNSRDFKNDPVTFLIWNRDYYYLSREQDHNGYQMFYAHGHDSGEPTQKNIINLDNMLGKGATNNTGTYKVLGVQGGPLAQLEADAVEEVSRVIQSDKKEHSERTPAQSSVPEVRVEPPITSQIISKPQQEPQDLVSPFHSELYKLRTKAMELLRDGHVEAYQSAMKIHGTLTDAFTQLQKDGDRQTFNKTCTDVINQERPQLEKHRGWSEILINLAIAISTAGIGLLVKGAINLANDNSFFHVHKTKSSKIVDEIQDKLDQGPANKI</sequence>
<dbReference type="InterPro" id="IPR048521">
    <property type="entry name" value="WipA_Phos"/>
</dbReference>
<dbReference type="GO" id="GO:0016791">
    <property type="term" value="F:phosphatase activity"/>
    <property type="evidence" value="ECO:0007669"/>
    <property type="project" value="InterPro"/>
</dbReference>
<accession>A0A378JWM2</accession>
<protein>
    <submittedName>
        <fullName evidence="4">Dot/Icm secretion system substrate</fullName>
    </submittedName>
</protein>
<evidence type="ECO:0000256" key="1">
    <source>
        <dbReference type="SAM" id="MobiDB-lite"/>
    </source>
</evidence>
<dbReference type="Proteomes" id="UP000254040">
    <property type="component" value="Unassembled WGS sequence"/>
</dbReference>
<evidence type="ECO:0000313" key="5">
    <source>
        <dbReference type="Proteomes" id="UP000054985"/>
    </source>
</evidence>
<dbReference type="Proteomes" id="UP000054985">
    <property type="component" value="Unassembled WGS sequence"/>
</dbReference>
<name>A0A378JWM2_9GAMM</name>
<evidence type="ECO:0000313" key="4">
    <source>
        <dbReference type="EMBL" id="STX63115.1"/>
    </source>
</evidence>
<gene>
    <name evidence="4" type="primary">WipB</name>
    <name evidence="3" type="ORF">Lmor_0599</name>
    <name evidence="4" type="ORF">NCTC12239_02057</name>
</gene>
<dbReference type="OrthoDB" id="5654315at2"/>